<protein>
    <recommendedName>
        <fullName evidence="1">ArnR1-like winged helix-turn-helix domain-containing protein</fullName>
    </recommendedName>
</protein>
<evidence type="ECO:0000313" key="2">
    <source>
        <dbReference type="EMBL" id="GAH13619.1"/>
    </source>
</evidence>
<dbReference type="AlphaFoldDB" id="X1E8X5"/>
<dbReference type="EMBL" id="BART01034020">
    <property type="protein sequence ID" value="GAH13619.1"/>
    <property type="molecule type" value="Genomic_DNA"/>
</dbReference>
<dbReference type="Gene3D" id="1.10.10.10">
    <property type="entry name" value="Winged helix-like DNA-binding domain superfamily/Winged helix DNA-binding domain"/>
    <property type="match status" value="1"/>
</dbReference>
<evidence type="ECO:0000259" key="1">
    <source>
        <dbReference type="Pfam" id="PF14947"/>
    </source>
</evidence>
<feature type="domain" description="ArnR1-like winged helix-turn-helix" evidence="1">
    <location>
        <begin position="92"/>
        <end position="165"/>
    </location>
</feature>
<feature type="non-terminal residue" evidence="2">
    <location>
        <position position="1"/>
    </location>
</feature>
<gene>
    <name evidence="2" type="ORF">S01H4_58271</name>
</gene>
<dbReference type="Pfam" id="PF14947">
    <property type="entry name" value="HTH_45"/>
    <property type="match status" value="1"/>
</dbReference>
<sequence length="177" mass="21072">SNLETEIEFEGDKFTVADAILFKQKFYQMKEDLYDSFSPYTGKGQVSEFARHISGLTEEQIDKHIKAFRLIPVKTNEMKKMDEFLFYKKTRRRDRTEILHDILIVAKKGMLKTRIMYGVNLSWNVMDELLRFAKKAELIEEVEDPKHHWRKKPTMVWKTTDIGLKYAQDIILEFCEP</sequence>
<organism evidence="2">
    <name type="scientific">marine sediment metagenome</name>
    <dbReference type="NCBI Taxonomy" id="412755"/>
    <lineage>
        <taxon>unclassified sequences</taxon>
        <taxon>metagenomes</taxon>
        <taxon>ecological metagenomes</taxon>
    </lineage>
</organism>
<dbReference type="InterPro" id="IPR036388">
    <property type="entry name" value="WH-like_DNA-bd_sf"/>
</dbReference>
<reference evidence="2" key="1">
    <citation type="journal article" date="2014" name="Front. Microbiol.">
        <title>High frequency of phylogenetically diverse reductive dehalogenase-homologous genes in deep subseafloor sedimentary metagenomes.</title>
        <authorList>
            <person name="Kawai M."/>
            <person name="Futagami T."/>
            <person name="Toyoda A."/>
            <person name="Takaki Y."/>
            <person name="Nishi S."/>
            <person name="Hori S."/>
            <person name="Arai W."/>
            <person name="Tsubouchi T."/>
            <person name="Morono Y."/>
            <person name="Uchiyama I."/>
            <person name="Ito T."/>
            <person name="Fujiyama A."/>
            <person name="Inagaki F."/>
            <person name="Takami H."/>
        </authorList>
    </citation>
    <scope>NUCLEOTIDE SEQUENCE</scope>
    <source>
        <strain evidence="2">Expedition CK06-06</strain>
    </source>
</reference>
<proteinExistence type="predicted"/>
<name>X1E8X5_9ZZZZ</name>
<accession>X1E8X5</accession>
<dbReference type="InterPro" id="IPR038723">
    <property type="entry name" value="ArnR1-like_HTH"/>
</dbReference>
<comment type="caution">
    <text evidence="2">The sequence shown here is derived from an EMBL/GenBank/DDBJ whole genome shotgun (WGS) entry which is preliminary data.</text>
</comment>